<accession>A0A7D5I5T0</accession>
<evidence type="ECO:0000313" key="3">
    <source>
        <dbReference type="EMBL" id="QLC50583.1"/>
    </source>
</evidence>
<organism evidence="3 4">
    <name type="scientific">Methanolobus zinderi</name>
    <dbReference type="NCBI Taxonomy" id="536044"/>
    <lineage>
        <taxon>Archaea</taxon>
        <taxon>Methanobacteriati</taxon>
        <taxon>Methanobacteriota</taxon>
        <taxon>Stenosarchaea group</taxon>
        <taxon>Methanomicrobia</taxon>
        <taxon>Methanosarcinales</taxon>
        <taxon>Methanosarcinaceae</taxon>
        <taxon>Methanolobus</taxon>
    </lineage>
</organism>
<dbReference type="PIRSF" id="PIRSF006692">
    <property type="entry name" value="TF_HTH_AF0396_prd"/>
    <property type="match status" value="1"/>
</dbReference>
<dbReference type="InterPro" id="IPR057527">
    <property type="entry name" value="HVO_A0261-like_N"/>
</dbReference>
<dbReference type="Proteomes" id="UP000509594">
    <property type="component" value="Chromosome"/>
</dbReference>
<evidence type="ECO:0000259" key="1">
    <source>
        <dbReference type="Pfam" id="PF08350"/>
    </source>
</evidence>
<gene>
    <name evidence="3" type="ORF">HWN40_10240</name>
</gene>
<name>A0A7D5I5T0_9EURY</name>
<dbReference type="Pfam" id="PF25213">
    <property type="entry name" value="HVO_A0261_N"/>
    <property type="match status" value="1"/>
</dbReference>
<dbReference type="SUPFAM" id="SSF46785">
    <property type="entry name" value="Winged helix' DNA-binding domain"/>
    <property type="match status" value="1"/>
</dbReference>
<evidence type="ECO:0000313" key="4">
    <source>
        <dbReference type="Proteomes" id="UP000509594"/>
    </source>
</evidence>
<feature type="domain" description="HVO-A0261-like N-terminal" evidence="2">
    <location>
        <begin position="9"/>
        <end position="85"/>
    </location>
</feature>
<dbReference type="InterPro" id="IPR011991">
    <property type="entry name" value="ArsR-like_HTH"/>
</dbReference>
<dbReference type="Gene3D" id="1.10.10.10">
    <property type="entry name" value="Winged helix-like DNA-binding domain superfamily/Winged helix DNA-binding domain"/>
    <property type="match status" value="1"/>
</dbReference>
<reference evidence="3 4" key="1">
    <citation type="submission" date="2020-06" db="EMBL/GenBank/DDBJ databases">
        <title>Methanolobus halotolerans sp. nov., isolated from a saline lake Tus in Siberia.</title>
        <authorList>
            <person name="Shen Y."/>
            <person name="Chen S.-C."/>
            <person name="Lai M.-C."/>
            <person name="Huang H.-H."/>
            <person name="Chiu H.-H."/>
            <person name="Tang S.-L."/>
            <person name="Rogozin D.Y."/>
            <person name="Degermendzhy A.G."/>
        </authorList>
    </citation>
    <scope>NUCLEOTIDE SEQUENCE [LARGE SCALE GENOMIC DNA]</scope>
    <source>
        <strain evidence="3 4">DSM 21339</strain>
    </source>
</reference>
<dbReference type="EMBL" id="CP058215">
    <property type="protein sequence ID" value="QLC50583.1"/>
    <property type="molecule type" value="Genomic_DNA"/>
</dbReference>
<dbReference type="InterPro" id="IPR013561">
    <property type="entry name" value="FilR1_middle_dom"/>
</dbReference>
<dbReference type="RefSeq" id="WP_176965639.1">
    <property type="nucleotide sequence ID" value="NZ_CP058215.1"/>
</dbReference>
<evidence type="ECO:0000259" key="2">
    <source>
        <dbReference type="Pfam" id="PF25213"/>
    </source>
</evidence>
<dbReference type="KEGG" id="mzi:HWN40_10240"/>
<keyword evidence="4" id="KW-1185">Reference proteome</keyword>
<dbReference type="OrthoDB" id="330490at2157"/>
<feature type="domain" description="Methanogenesis regulatory protein FilR1 middle" evidence="1">
    <location>
        <begin position="127"/>
        <end position="254"/>
    </location>
</feature>
<dbReference type="GeneID" id="55822057"/>
<proteinExistence type="predicted"/>
<dbReference type="InterPro" id="IPR016490">
    <property type="entry name" value="Tscrpt_reg_HTH_AF0396-typ3"/>
</dbReference>
<dbReference type="InterPro" id="IPR036390">
    <property type="entry name" value="WH_DNA-bd_sf"/>
</dbReference>
<sequence length="261" mass="30671">MKKPLLDVVFASDKRKNILLLLQDGPREMEELLKSIDTSRQALLPQIKILEDHYLISRSDDSYDLTSVGKLVFDEIFRLLSTIEVFDGNTDYWGSHNLDFIPPHLLKRIKEMGKCEQVKLSLTESYQLNQDVVETTFISENFFVITSFFHPDYPRVFHEMTSEKVTVNIIVHKDVFEKIQKDHREHFQKLIDGGYFKLYVYPEKMGFQVIAHNDYLLLLRLLTKEEEVDIKHMLCSNPEALEWATELFDHYRKDAAPVSKL</sequence>
<dbReference type="Pfam" id="PF08350">
    <property type="entry name" value="FilR1_middle"/>
    <property type="match status" value="1"/>
</dbReference>
<dbReference type="CDD" id="cd00090">
    <property type="entry name" value="HTH_ARSR"/>
    <property type="match status" value="1"/>
</dbReference>
<protein>
    <submittedName>
        <fullName evidence="3">Winged helix-turn-helix domain-containing protein</fullName>
    </submittedName>
</protein>
<dbReference type="InterPro" id="IPR036388">
    <property type="entry name" value="WH-like_DNA-bd_sf"/>
</dbReference>
<dbReference type="AlphaFoldDB" id="A0A7D5I5T0"/>